<dbReference type="PANTHER" id="PTHR24171">
    <property type="entry name" value="ANKYRIN REPEAT DOMAIN-CONTAINING PROTEIN 39-RELATED"/>
    <property type="match status" value="1"/>
</dbReference>
<protein>
    <submittedName>
        <fullName evidence="4">Ankyrin</fullName>
    </submittedName>
</protein>
<dbReference type="EMBL" id="KZ613530">
    <property type="protein sequence ID" value="PMD13514.1"/>
    <property type="molecule type" value="Genomic_DNA"/>
</dbReference>
<gene>
    <name evidence="4" type="ORF">NA56DRAFT_711906</name>
</gene>
<dbReference type="PROSITE" id="PS50297">
    <property type="entry name" value="ANK_REP_REGION"/>
    <property type="match status" value="2"/>
</dbReference>
<evidence type="ECO:0000256" key="2">
    <source>
        <dbReference type="ARBA" id="ARBA00023043"/>
    </source>
</evidence>
<evidence type="ECO:0000256" key="1">
    <source>
        <dbReference type="ARBA" id="ARBA00022737"/>
    </source>
</evidence>
<dbReference type="Pfam" id="PF12796">
    <property type="entry name" value="Ank_2"/>
    <property type="match status" value="2"/>
</dbReference>
<keyword evidence="1" id="KW-0677">Repeat</keyword>
<organism evidence="4 5">
    <name type="scientific">Hyaloscypha hepaticicola</name>
    <dbReference type="NCBI Taxonomy" id="2082293"/>
    <lineage>
        <taxon>Eukaryota</taxon>
        <taxon>Fungi</taxon>
        <taxon>Dikarya</taxon>
        <taxon>Ascomycota</taxon>
        <taxon>Pezizomycotina</taxon>
        <taxon>Leotiomycetes</taxon>
        <taxon>Helotiales</taxon>
        <taxon>Hyaloscyphaceae</taxon>
        <taxon>Hyaloscypha</taxon>
    </lineage>
</organism>
<dbReference type="InterPro" id="IPR002110">
    <property type="entry name" value="Ankyrin_rpt"/>
</dbReference>
<evidence type="ECO:0000313" key="5">
    <source>
        <dbReference type="Proteomes" id="UP000235672"/>
    </source>
</evidence>
<accession>A0A2J6PHM1</accession>
<keyword evidence="2 3" id="KW-0040">ANK repeat</keyword>
<evidence type="ECO:0000313" key="4">
    <source>
        <dbReference type="EMBL" id="PMD13514.1"/>
    </source>
</evidence>
<dbReference type="AlphaFoldDB" id="A0A2J6PHM1"/>
<dbReference type="PANTHER" id="PTHR24171:SF8">
    <property type="entry name" value="BRCA1-ASSOCIATED RING DOMAIN PROTEIN 1"/>
    <property type="match status" value="1"/>
</dbReference>
<proteinExistence type="predicted"/>
<dbReference type="Proteomes" id="UP000235672">
    <property type="component" value="Unassembled WGS sequence"/>
</dbReference>
<dbReference type="GO" id="GO:0085020">
    <property type="term" value="P:protein K6-linked ubiquitination"/>
    <property type="evidence" value="ECO:0007669"/>
    <property type="project" value="TreeGrafter"/>
</dbReference>
<dbReference type="STRING" id="1745343.A0A2J6PHM1"/>
<feature type="repeat" description="ANK" evidence="3">
    <location>
        <begin position="284"/>
        <end position="316"/>
    </location>
</feature>
<dbReference type="SMART" id="SM00248">
    <property type="entry name" value="ANK"/>
    <property type="match status" value="5"/>
</dbReference>
<dbReference type="Pfam" id="PF13637">
    <property type="entry name" value="Ank_4"/>
    <property type="match status" value="1"/>
</dbReference>
<dbReference type="SUPFAM" id="SSF48403">
    <property type="entry name" value="Ankyrin repeat"/>
    <property type="match status" value="1"/>
</dbReference>
<dbReference type="Gene3D" id="1.25.40.20">
    <property type="entry name" value="Ankyrin repeat-containing domain"/>
    <property type="match status" value="2"/>
</dbReference>
<feature type="repeat" description="ANK" evidence="3">
    <location>
        <begin position="464"/>
        <end position="496"/>
    </location>
</feature>
<keyword evidence="5" id="KW-1185">Reference proteome</keyword>
<dbReference type="PROSITE" id="PS50088">
    <property type="entry name" value="ANK_REPEAT"/>
    <property type="match status" value="2"/>
</dbReference>
<dbReference type="GO" id="GO:0004842">
    <property type="term" value="F:ubiquitin-protein transferase activity"/>
    <property type="evidence" value="ECO:0007669"/>
    <property type="project" value="TreeGrafter"/>
</dbReference>
<dbReference type="InterPro" id="IPR036770">
    <property type="entry name" value="Ankyrin_rpt-contain_sf"/>
</dbReference>
<sequence>MADPFNVTLASIPLLEILREVSGSLKDYRRAPEQIDHALLLRKILESDNTQSSNISSTQLQEALATARKSLSEISESFPSVLHSDTRKFRLWWATGGKRKYEQSLSRLKEIESAFTFPVELKLLEQLQQIESTLLKIYERVCSYEVEEKPQRNTRSEGSLALASSGQRRTPILNALVHKFDNWMANYLGLDVSIIISRDERRNVYSAYFRWPLKGVWILNWSLTSSWPTWPQLTIRSKFRVQNIVPADSEIVKTCSLRLDDNSLIKIRELFSSGKAHPNDTTAENLTLMRFAIRGGNHELIKILLEFGADPDLTFGTWETSPLDNAFYCGRPGIVRQLLAAKADLEYVNHRGWTPIPYMWDPVASNPHTIELLDICAEKSFDLWESQDLLGWTPLHRAAAFGRGKDIKKLTNVMGGGQASWNMVTLDLKWRPLHCAVRYGNLSTFNVLVNNVTPCDWLGLVDLRGWTLLHLAAQSGSEEVILKLFEAGADPSILSDASGISVPQGLENQELTPQMIAQQCGYQDIYEKARKAAGC</sequence>
<evidence type="ECO:0000256" key="3">
    <source>
        <dbReference type="PROSITE-ProRule" id="PRU00023"/>
    </source>
</evidence>
<dbReference type="OrthoDB" id="539213at2759"/>
<name>A0A2J6PHM1_9HELO</name>
<reference evidence="4 5" key="1">
    <citation type="submission" date="2016-05" db="EMBL/GenBank/DDBJ databases">
        <title>A degradative enzymes factory behind the ericoid mycorrhizal symbiosis.</title>
        <authorList>
            <consortium name="DOE Joint Genome Institute"/>
            <person name="Martino E."/>
            <person name="Morin E."/>
            <person name="Grelet G."/>
            <person name="Kuo A."/>
            <person name="Kohler A."/>
            <person name="Daghino S."/>
            <person name="Barry K."/>
            <person name="Choi C."/>
            <person name="Cichocki N."/>
            <person name="Clum A."/>
            <person name="Copeland A."/>
            <person name="Hainaut M."/>
            <person name="Haridas S."/>
            <person name="Labutti K."/>
            <person name="Lindquist E."/>
            <person name="Lipzen A."/>
            <person name="Khouja H.-R."/>
            <person name="Murat C."/>
            <person name="Ohm R."/>
            <person name="Olson A."/>
            <person name="Spatafora J."/>
            <person name="Veneault-Fourrey C."/>
            <person name="Henrissat B."/>
            <person name="Grigoriev I."/>
            <person name="Martin F."/>
            <person name="Perotto S."/>
        </authorList>
    </citation>
    <scope>NUCLEOTIDE SEQUENCE [LARGE SCALE GENOMIC DNA]</scope>
    <source>
        <strain evidence="4 5">UAMH 7357</strain>
    </source>
</reference>